<keyword evidence="7 12" id="KW-0067">ATP-binding</keyword>
<evidence type="ECO:0000256" key="9">
    <source>
        <dbReference type="ARBA" id="ARBA00023242"/>
    </source>
</evidence>
<dbReference type="Gene3D" id="3.40.50.300">
    <property type="entry name" value="P-loop containing nucleotide triphosphate hydrolases"/>
    <property type="match status" value="2"/>
</dbReference>
<evidence type="ECO:0000259" key="16">
    <source>
        <dbReference type="PROSITE" id="PS51195"/>
    </source>
</evidence>
<dbReference type="AlphaFoldDB" id="A0A167DUY4"/>
<dbReference type="PROSITE" id="PS51192">
    <property type="entry name" value="HELICASE_ATP_BIND_1"/>
    <property type="match status" value="1"/>
</dbReference>
<keyword evidence="3" id="KW-0690">Ribosome biogenesis</keyword>
<evidence type="ECO:0000313" key="18">
    <source>
        <dbReference type="Proteomes" id="UP000189580"/>
    </source>
</evidence>
<dbReference type="SUPFAM" id="SSF52540">
    <property type="entry name" value="P-loop containing nucleoside triphosphate hydrolases"/>
    <property type="match status" value="1"/>
</dbReference>
<feature type="region of interest" description="Disordered" evidence="13">
    <location>
        <begin position="1"/>
        <end position="99"/>
    </location>
</feature>
<evidence type="ECO:0000256" key="7">
    <source>
        <dbReference type="ARBA" id="ARBA00022840"/>
    </source>
</evidence>
<dbReference type="GO" id="GO:0003724">
    <property type="term" value="F:RNA helicase activity"/>
    <property type="evidence" value="ECO:0007669"/>
    <property type="project" value="UniProtKB-EC"/>
</dbReference>
<comment type="similarity">
    <text evidence="12">Belongs to the DEAD box helicase family.</text>
</comment>
<feature type="short sequence motif" description="Q motif" evidence="11">
    <location>
        <begin position="243"/>
        <end position="271"/>
    </location>
</feature>
<dbReference type="SMART" id="SM00490">
    <property type="entry name" value="HELICc"/>
    <property type="match status" value="1"/>
</dbReference>
<dbReference type="SMART" id="SM00487">
    <property type="entry name" value="DEXDc"/>
    <property type="match status" value="1"/>
</dbReference>
<evidence type="ECO:0000256" key="12">
    <source>
        <dbReference type="RuleBase" id="RU000492"/>
    </source>
</evidence>
<dbReference type="InterPro" id="IPR001650">
    <property type="entry name" value="Helicase_C-like"/>
</dbReference>
<feature type="compositionally biased region" description="Basic residues" evidence="13">
    <location>
        <begin position="733"/>
        <end position="746"/>
    </location>
</feature>
<dbReference type="GO" id="GO:0005829">
    <property type="term" value="C:cytosol"/>
    <property type="evidence" value="ECO:0007669"/>
    <property type="project" value="TreeGrafter"/>
</dbReference>
<keyword evidence="5 12" id="KW-0378">Hydrolase</keyword>
<evidence type="ECO:0000256" key="4">
    <source>
        <dbReference type="ARBA" id="ARBA00022741"/>
    </source>
</evidence>
<evidence type="ECO:0000256" key="11">
    <source>
        <dbReference type="PROSITE-ProRule" id="PRU00552"/>
    </source>
</evidence>
<feature type="compositionally biased region" description="Polar residues" evidence="13">
    <location>
        <begin position="19"/>
        <end position="30"/>
    </location>
</feature>
<dbReference type="RefSeq" id="XP_018735798.1">
    <property type="nucleotide sequence ID" value="XM_018878501.1"/>
</dbReference>
<dbReference type="CDD" id="cd17947">
    <property type="entry name" value="DEADc_DDX27"/>
    <property type="match status" value="1"/>
</dbReference>
<dbReference type="KEGG" id="slb:AWJ20_1607"/>
<dbReference type="EC" id="3.6.4.13" evidence="2"/>
<keyword evidence="6 12" id="KW-0347">Helicase</keyword>
<reference evidence="17 18" key="1">
    <citation type="submission" date="2016-02" db="EMBL/GenBank/DDBJ databases">
        <title>Complete genome sequence and transcriptome regulation of the pentose utilising yeast Sugiyamaella lignohabitans.</title>
        <authorList>
            <person name="Bellasio M."/>
            <person name="Peymann A."/>
            <person name="Valli M."/>
            <person name="Sipitzky M."/>
            <person name="Graf A."/>
            <person name="Sauer M."/>
            <person name="Marx H."/>
            <person name="Mattanovich D."/>
        </authorList>
    </citation>
    <scope>NUCLEOTIDE SEQUENCE [LARGE SCALE GENOMIC DNA]</scope>
    <source>
        <strain evidence="17 18">CBS 10342</strain>
    </source>
</reference>
<keyword evidence="9" id="KW-0539">Nucleus</keyword>
<evidence type="ECO:0000256" key="6">
    <source>
        <dbReference type="ARBA" id="ARBA00022806"/>
    </source>
</evidence>
<dbReference type="PANTHER" id="PTHR47959:SF1">
    <property type="entry name" value="ATP-DEPENDENT RNA HELICASE DBPA"/>
    <property type="match status" value="1"/>
</dbReference>
<dbReference type="GO" id="GO:0000027">
    <property type="term" value="P:ribosomal large subunit assembly"/>
    <property type="evidence" value="ECO:0007669"/>
    <property type="project" value="EnsemblFungi"/>
</dbReference>
<dbReference type="GO" id="GO:0016787">
    <property type="term" value="F:hydrolase activity"/>
    <property type="evidence" value="ECO:0007669"/>
    <property type="project" value="UniProtKB-KW"/>
</dbReference>
<evidence type="ECO:0000259" key="14">
    <source>
        <dbReference type="PROSITE" id="PS51192"/>
    </source>
</evidence>
<dbReference type="EMBL" id="CP014501">
    <property type="protein sequence ID" value="ANB13321.1"/>
    <property type="molecule type" value="Genomic_DNA"/>
</dbReference>
<sequence>MAAKSTVKSAIKASKKKNGSSVSDNLTTSKEFVLTIEDDDENVPDMDTDEESEDDEDGNKALLRGQDVESKASLKGATKKGKKIKPQQESVEEEQDIDPEFKFSLDGLVTSSAFEGWDLGTIEASGDVVKREVDLDEIIKRKGGLDEDETLDSQEEDDELALDGFGMGAKPEVDGDENSDNESVKGGEDGSENDDDEDDDDVEELKFEGNLGQDEEEKDTAEEIAKFYAPSEEADKAKGTVHQSFQTLSLSRPVHRGLSSLGYSKPSPIQGAVIPIALLGKDVIAGAVTGSGKTAAYLIPILERLVYRPKVATTRVVVLTPTRELAIQVCDVGRKLGQFISGLRFGMAVGGLNLRVQEQELKTRPDIVVATPGRFIDHVRNSPSFQVDGVEILVVDEADRMLEEGFQKELTEILSLIPSKRQTLLFSATMNNSIKDLIQLSLHKPVRIMIDPPKQAAGGLVQEFVRIRKRENLKPSVLVSLLKKIGPNQRVIVFVSRKETAHKLRIIVRLLGIKIGELHGSLSQEQRLKSVMAFRNLEVPVLVCTDLASRGLDIPKIEVVINYDMPKTHEVYLHRVGRTARAGREGKSISFVGEAAIERNIVKEAIKSASSSGTSNKSAIMGRNVDWNEIEKINANIESKQTVIDEILEEEKSEKLLAQAERDIKKGENLIKYENEIHSRPKRTWFESEKDKKSEAQLKKESLAKKRKVDNDEGEKRSYKKTQKDRSDDQKRTFNKKGAPKGGKGPKKNDKKLAEKIKRAKKYRK</sequence>
<dbReference type="InterPro" id="IPR027417">
    <property type="entry name" value="P-loop_NTPase"/>
</dbReference>
<feature type="domain" description="Helicase ATP-binding" evidence="14">
    <location>
        <begin position="274"/>
        <end position="448"/>
    </location>
</feature>
<dbReference type="CDD" id="cd18787">
    <property type="entry name" value="SF2_C_DEAD"/>
    <property type="match status" value="1"/>
</dbReference>
<dbReference type="InterPro" id="IPR050079">
    <property type="entry name" value="DEAD_box_RNA_helicase"/>
</dbReference>
<dbReference type="GO" id="GO:0005524">
    <property type="term" value="F:ATP binding"/>
    <property type="evidence" value="ECO:0007669"/>
    <property type="project" value="UniProtKB-KW"/>
</dbReference>
<dbReference type="PANTHER" id="PTHR47959">
    <property type="entry name" value="ATP-DEPENDENT RNA HELICASE RHLE-RELATED"/>
    <property type="match status" value="1"/>
</dbReference>
<feature type="compositionally biased region" description="Acidic residues" evidence="13">
    <location>
        <begin position="189"/>
        <end position="202"/>
    </location>
</feature>
<evidence type="ECO:0000256" key="8">
    <source>
        <dbReference type="ARBA" id="ARBA00022884"/>
    </source>
</evidence>
<dbReference type="Pfam" id="PF00270">
    <property type="entry name" value="DEAD"/>
    <property type="match status" value="1"/>
</dbReference>
<dbReference type="GO" id="GO:0006364">
    <property type="term" value="P:rRNA processing"/>
    <property type="evidence" value="ECO:0007669"/>
    <property type="project" value="EnsemblFungi"/>
</dbReference>
<evidence type="ECO:0000259" key="15">
    <source>
        <dbReference type="PROSITE" id="PS51194"/>
    </source>
</evidence>
<comment type="catalytic activity">
    <reaction evidence="10">
        <text>ATP + H2O = ADP + phosphate + H(+)</text>
        <dbReference type="Rhea" id="RHEA:13065"/>
        <dbReference type="ChEBI" id="CHEBI:15377"/>
        <dbReference type="ChEBI" id="CHEBI:15378"/>
        <dbReference type="ChEBI" id="CHEBI:30616"/>
        <dbReference type="ChEBI" id="CHEBI:43474"/>
        <dbReference type="ChEBI" id="CHEBI:456216"/>
        <dbReference type="EC" id="3.6.4.13"/>
    </reaction>
</comment>
<feature type="compositionally biased region" description="Acidic residues" evidence="13">
    <location>
        <begin position="146"/>
        <end position="161"/>
    </location>
</feature>
<evidence type="ECO:0000256" key="1">
    <source>
        <dbReference type="ARBA" id="ARBA00004123"/>
    </source>
</evidence>
<organism evidence="17 18">
    <name type="scientific">Sugiyamaella lignohabitans</name>
    <dbReference type="NCBI Taxonomy" id="796027"/>
    <lineage>
        <taxon>Eukaryota</taxon>
        <taxon>Fungi</taxon>
        <taxon>Dikarya</taxon>
        <taxon>Ascomycota</taxon>
        <taxon>Saccharomycotina</taxon>
        <taxon>Dipodascomycetes</taxon>
        <taxon>Dipodascales</taxon>
        <taxon>Trichomonascaceae</taxon>
        <taxon>Sugiyamaella</taxon>
    </lineage>
</organism>
<dbReference type="Pfam" id="PF00271">
    <property type="entry name" value="Helicase_C"/>
    <property type="match status" value="1"/>
</dbReference>
<dbReference type="InterPro" id="IPR011545">
    <property type="entry name" value="DEAD/DEAH_box_helicase_dom"/>
</dbReference>
<dbReference type="GO" id="GO:0005634">
    <property type="term" value="C:nucleus"/>
    <property type="evidence" value="ECO:0007669"/>
    <property type="project" value="UniProtKB-SubCell"/>
</dbReference>
<feature type="domain" description="Helicase C-terminal" evidence="15">
    <location>
        <begin position="477"/>
        <end position="622"/>
    </location>
</feature>
<dbReference type="GO" id="GO:0003723">
    <property type="term" value="F:RNA binding"/>
    <property type="evidence" value="ECO:0007669"/>
    <property type="project" value="UniProtKB-KW"/>
</dbReference>
<dbReference type="PROSITE" id="PS00039">
    <property type="entry name" value="DEAD_ATP_HELICASE"/>
    <property type="match status" value="1"/>
</dbReference>
<dbReference type="GO" id="GO:0030687">
    <property type="term" value="C:preribosome, large subunit precursor"/>
    <property type="evidence" value="ECO:0007669"/>
    <property type="project" value="EnsemblFungi"/>
</dbReference>
<evidence type="ECO:0000256" key="5">
    <source>
        <dbReference type="ARBA" id="ARBA00022801"/>
    </source>
</evidence>
<feature type="compositionally biased region" description="Basic and acidic residues" evidence="13">
    <location>
        <begin position="747"/>
        <end position="757"/>
    </location>
</feature>
<feature type="region of interest" description="Disordered" evidence="13">
    <location>
        <begin position="140"/>
        <end position="202"/>
    </location>
</feature>
<dbReference type="GeneID" id="30033428"/>
<feature type="compositionally biased region" description="Acidic residues" evidence="13">
    <location>
        <begin position="36"/>
        <end position="57"/>
    </location>
</feature>
<feature type="compositionally biased region" description="Basic and acidic residues" evidence="13">
    <location>
        <begin position="686"/>
        <end position="732"/>
    </location>
</feature>
<feature type="domain" description="DEAD-box RNA helicase Q" evidence="16">
    <location>
        <begin position="243"/>
        <end position="271"/>
    </location>
</feature>
<gene>
    <name evidence="17" type="primary">DRS1</name>
    <name evidence="17" type="ORF">AWJ20_1607</name>
</gene>
<feature type="region of interest" description="Disordered" evidence="13">
    <location>
        <begin position="686"/>
        <end position="765"/>
    </location>
</feature>
<comment type="subcellular location">
    <subcellularLocation>
        <location evidence="1">Nucleus</location>
    </subcellularLocation>
</comment>
<accession>A0A167DUY4</accession>
<dbReference type="InterPro" id="IPR014014">
    <property type="entry name" value="RNA_helicase_DEAD_Q_motif"/>
</dbReference>
<dbReference type="InterPro" id="IPR000629">
    <property type="entry name" value="RNA-helicase_DEAD-box_CS"/>
</dbReference>
<dbReference type="InterPro" id="IPR014001">
    <property type="entry name" value="Helicase_ATP-bd"/>
</dbReference>
<evidence type="ECO:0000313" key="17">
    <source>
        <dbReference type="EMBL" id="ANB13321.1"/>
    </source>
</evidence>
<dbReference type="Proteomes" id="UP000189580">
    <property type="component" value="Chromosome a"/>
</dbReference>
<dbReference type="PROSITE" id="PS51195">
    <property type="entry name" value="Q_MOTIF"/>
    <property type="match status" value="1"/>
</dbReference>
<name>A0A167DUY4_9ASCO</name>
<dbReference type="PROSITE" id="PS51194">
    <property type="entry name" value="HELICASE_CTER"/>
    <property type="match status" value="1"/>
</dbReference>
<proteinExistence type="inferred from homology"/>
<protein>
    <recommendedName>
        <fullName evidence="2">RNA helicase</fullName>
        <ecNumber evidence="2">3.6.4.13</ecNumber>
    </recommendedName>
</protein>
<keyword evidence="8" id="KW-0694">RNA-binding</keyword>
<evidence type="ECO:0000256" key="2">
    <source>
        <dbReference type="ARBA" id="ARBA00012552"/>
    </source>
</evidence>
<evidence type="ECO:0000256" key="3">
    <source>
        <dbReference type="ARBA" id="ARBA00022517"/>
    </source>
</evidence>
<evidence type="ECO:0000256" key="10">
    <source>
        <dbReference type="ARBA" id="ARBA00047984"/>
    </source>
</evidence>
<evidence type="ECO:0000256" key="13">
    <source>
        <dbReference type="SAM" id="MobiDB-lite"/>
    </source>
</evidence>
<keyword evidence="18" id="KW-1185">Reference proteome</keyword>
<dbReference type="OrthoDB" id="10259843at2759"/>
<keyword evidence="4 12" id="KW-0547">Nucleotide-binding</keyword>